<comment type="caution">
    <text evidence="3">The sequence shown here is derived from an EMBL/GenBank/DDBJ whole genome shotgun (WGS) entry which is preliminary data.</text>
</comment>
<sequence>MTPDEERAFEVIEAGMAVGMNFGNSDPDPSPYADEGPYGSPVEYHKKAGLTRRGKVAVAVAGVAIVGGGTVWFQTYSAAVAKEEKEAAALQLQVKQLELEEMKIRNDRAAADMKAATASAAKIQAALDQCVKETFDQVSKEYGTVSKTAVVADCKRQYAPVVDGSGMAAASVARDAGGTGGGGGGGVNSSALLGLIAGGGLALAVFARKGKRAEA</sequence>
<reference evidence="3 4" key="1">
    <citation type="submission" date="2020-05" db="EMBL/GenBank/DDBJ databases">
        <title>Whole genome shotgun sequence of Streptomyces microflavus NBRC 13062.</title>
        <authorList>
            <person name="Komaki H."/>
            <person name="Tamura T."/>
        </authorList>
    </citation>
    <scope>NUCLEOTIDE SEQUENCE [LARGE SCALE GENOMIC DNA]</scope>
    <source>
        <strain evidence="3 4">NBRC 13062</strain>
    </source>
</reference>
<organism evidence="3 4">
    <name type="scientific">Streptomyces microflavus</name>
    <name type="common">Streptomyces lipmanii</name>
    <dbReference type="NCBI Taxonomy" id="1919"/>
    <lineage>
        <taxon>Bacteria</taxon>
        <taxon>Bacillati</taxon>
        <taxon>Actinomycetota</taxon>
        <taxon>Actinomycetes</taxon>
        <taxon>Kitasatosporales</taxon>
        <taxon>Streptomycetaceae</taxon>
        <taxon>Streptomyces</taxon>
    </lineage>
</organism>
<evidence type="ECO:0000313" key="3">
    <source>
        <dbReference type="EMBL" id="GFN09786.1"/>
    </source>
</evidence>
<proteinExistence type="predicted"/>
<gene>
    <name evidence="3" type="ORF">Smic_83420</name>
</gene>
<feature type="coiled-coil region" evidence="1">
    <location>
        <begin position="80"/>
        <end position="119"/>
    </location>
</feature>
<dbReference type="EMBL" id="BLWD01000003">
    <property type="protein sequence ID" value="GFN09786.1"/>
    <property type="molecule type" value="Genomic_DNA"/>
</dbReference>
<keyword evidence="2" id="KW-1133">Transmembrane helix</keyword>
<evidence type="ECO:0000256" key="1">
    <source>
        <dbReference type="SAM" id="Coils"/>
    </source>
</evidence>
<evidence type="ECO:0000313" key="4">
    <source>
        <dbReference type="Proteomes" id="UP000498740"/>
    </source>
</evidence>
<dbReference type="AlphaFoldDB" id="A0A7J0D4Z6"/>
<dbReference type="Proteomes" id="UP000498740">
    <property type="component" value="Unassembled WGS sequence"/>
</dbReference>
<protein>
    <submittedName>
        <fullName evidence="3">Uncharacterized protein</fullName>
    </submittedName>
</protein>
<dbReference type="RefSeq" id="WP_229887919.1">
    <property type="nucleotide sequence ID" value="NZ_BMUG01000016.1"/>
</dbReference>
<feature type="transmembrane region" description="Helical" evidence="2">
    <location>
        <begin position="56"/>
        <end position="75"/>
    </location>
</feature>
<keyword evidence="1" id="KW-0175">Coiled coil</keyword>
<keyword evidence="2" id="KW-0472">Membrane</keyword>
<keyword evidence="2" id="KW-0812">Transmembrane</keyword>
<feature type="transmembrane region" description="Helical" evidence="2">
    <location>
        <begin position="189"/>
        <end position="207"/>
    </location>
</feature>
<evidence type="ECO:0000256" key="2">
    <source>
        <dbReference type="SAM" id="Phobius"/>
    </source>
</evidence>
<name>A0A7J0D4Z6_STRMI</name>
<accession>A0A7J0D4Z6</accession>